<feature type="transmembrane region" description="Helical" evidence="1">
    <location>
        <begin position="50"/>
        <end position="69"/>
    </location>
</feature>
<sequence length="109" mass="11224">MVAGGLSAGLPDEETAAESLMFFLCAIVFGAQAVVVAVTLNRVNDRVGHWLNLTVLGAVDLAFLVVLVLPGHVDLAGGLSGPLLWLLAAICSTLAMRAGTPRGNGRVFP</sequence>
<keyword evidence="1" id="KW-0472">Membrane</keyword>
<protein>
    <submittedName>
        <fullName evidence="2">Uncharacterized protein</fullName>
    </submittedName>
</protein>
<evidence type="ECO:0000313" key="2">
    <source>
        <dbReference type="EMBL" id="TKG61082.1"/>
    </source>
</evidence>
<feature type="transmembrane region" description="Helical" evidence="1">
    <location>
        <begin position="75"/>
        <end position="96"/>
    </location>
</feature>
<feature type="transmembrane region" description="Helical" evidence="1">
    <location>
        <begin position="20"/>
        <end position="38"/>
    </location>
</feature>
<proteinExistence type="predicted"/>
<name>A0ABY2RUJ6_9PSEU</name>
<evidence type="ECO:0000256" key="1">
    <source>
        <dbReference type="SAM" id="Phobius"/>
    </source>
</evidence>
<comment type="caution">
    <text evidence="2">The sequence shown here is derived from an EMBL/GenBank/DDBJ whole genome shotgun (WGS) entry which is preliminary data.</text>
</comment>
<keyword evidence="1" id="KW-1133">Transmembrane helix</keyword>
<keyword evidence="3" id="KW-1185">Reference proteome</keyword>
<gene>
    <name evidence="2" type="ORF">FCN18_34085</name>
</gene>
<keyword evidence="1" id="KW-0812">Transmembrane</keyword>
<evidence type="ECO:0000313" key="3">
    <source>
        <dbReference type="Proteomes" id="UP000309992"/>
    </source>
</evidence>
<dbReference type="EMBL" id="SWMS01000032">
    <property type="protein sequence ID" value="TKG61082.1"/>
    <property type="molecule type" value="Genomic_DNA"/>
</dbReference>
<dbReference type="Proteomes" id="UP000309992">
    <property type="component" value="Unassembled WGS sequence"/>
</dbReference>
<organism evidence="2 3">
    <name type="scientific">Prauserella endophytica</name>
    <dbReference type="NCBI Taxonomy" id="1592324"/>
    <lineage>
        <taxon>Bacteria</taxon>
        <taxon>Bacillati</taxon>
        <taxon>Actinomycetota</taxon>
        <taxon>Actinomycetes</taxon>
        <taxon>Pseudonocardiales</taxon>
        <taxon>Pseudonocardiaceae</taxon>
        <taxon>Prauserella</taxon>
        <taxon>Prauserella coralliicola group</taxon>
    </lineage>
</organism>
<accession>A0ABY2RUJ6</accession>
<reference evidence="2 3" key="1">
    <citation type="journal article" date="2015" name="Antonie Van Leeuwenhoek">
        <title>Prauserella endophytica sp. nov., an endophytic actinobacterium isolated from Tamarix taklamakanensis.</title>
        <authorList>
            <person name="Liu J.M."/>
            <person name="Habden X."/>
            <person name="Guo L."/>
            <person name="Tuo L."/>
            <person name="Jiang Z.K."/>
            <person name="Liu S.W."/>
            <person name="Liu X.F."/>
            <person name="Chen L."/>
            <person name="Li R.F."/>
            <person name="Zhang Y.Q."/>
            <person name="Sun C.H."/>
        </authorList>
    </citation>
    <scope>NUCLEOTIDE SEQUENCE [LARGE SCALE GENOMIC DNA]</scope>
    <source>
        <strain evidence="2 3">CGMCC 4.7182</strain>
    </source>
</reference>